<dbReference type="SUPFAM" id="SSF54427">
    <property type="entry name" value="NTF2-like"/>
    <property type="match status" value="2"/>
</dbReference>
<feature type="domain" description="SnoaL-like" evidence="1">
    <location>
        <begin position="11"/>
        <end position="116"/>
    </location>
</feature>
<reference evidence="2 3" key="1">
    <citation type="submission" date="2018-05" db="EMBL/GenBank/DDBJ databases">
        <title>Evolution of GPA BGCs.</title>
        <authorList>
            <person name="Waglechner N."/>
            <person name="Wright G.D."/>
        </authorList>
    </citation>
    <scope>NUCLEOTIDE SEQUENCE [LARGE SCALE GENOMIC DNA]</scope>
    <source>
        <strain evidence="2 3">A82846</strain>
    </source>
</reference>
<evidence type="ECO:0000259" key="1">
    <source>
        <dbReference type="Pfam" id="PF12680"/>
    </source>
</evidence>
<gene>
    <name evidence="2" type="ORF">DMH04_29000</name>
</gene>
<dbReference type="Gene3D" id="3.10.450.50">
    <property type="match status" value="2"/>
</dbReference>
<name>A0A428Z413_KIBAR</name>
<dbReference type="OrthoDB" id="129343at2"/>
<comment type="caution">
    <text evidence="2">The sequence shown here is derived from an EMBL/GenBank/DDBJ whole genome shotgun (WGS) entry which is preliminary data.</text>
</comment>
<sequence>MLESERRRQSVLRIYDALTAGRLHTESGDVLETIFWPEARHHRSSQPLRDGPAGARQLYLELRTRLPGVVATVKRTVSDGEFVAVHWQASTDPRDEFSGESWCEFFRFVGEKVAEHWQLHVAVPSSTVSGRSVFSDAYQRTHGTGHGEAAMTAINREVASAAFARFIEFDHTVVADHWGEVYLQHNENIPDGPEAIRRSLEEIGGLPDEFRPSFTVVVTVAEGDLVWFLERVRVGNLTGLGVDILRLVDRRIVEHWDIPALRPGSVDAGQ</sequence>
<dbReference type="Proteomes" id="UP000287547">
    <property type="component" value="Unassembled WGS sequence"/>
</dbReference>
<dbReference type="Pfam" id="PF12680">
    <property type="entry name" value="SnoaL_2"/>
    <property type="match status" value="1"/>
</dbReference>
<evidence type="ECO:0000313" key="3">
    <source>
        <dbReference type="Proteomes" id="UP000287547"/>
    </source>
</evidence>
<dbReference type="EMBL" id="QHKI01000027">
    <property type="protein sequence ID" value="RSM80941.1"/>
    <property type="molecule type" value="Genomic_DNA"/>
</dbReference>
<proteinExistence type="predicted"/>
<accession>A0A428Z413</accession>
<dbReference type="InterPro" id="IPR032710">
    <property type="entry name" value="NTF2-like_dom_sf"/>
</dbReference>
<dbReference type="RefSeq" id="WP_037275245.1">
    <property type="nucleotide sequence ID" value="NZ_QHKI01000027.1"/>
</dbReference>
<protein>
    <recommendedName>
        <fullName evidence="1">SnoaL-like domain-containing protein</fullName>
    </recommendedName>
</protein>
<dbReference type="AlphaFoldDB" id="A0A428Z413"/>
<dbReference type="InterPro" id="IPR037401">
    <property type="entry name" value="SnoaL-like"/>
</dbReference>
<organism evidence="2 3">
    <name type="scientific">Kibdelosporangium aridum</name>
    <dbReference type="NCBI Taxonomy" id="2030"/>
    <lineage>
        <taxon>Bacteria</taxon>
        <taxon>Bacillati</taxon>
        <taxon>Actinomycetota</taxon>
        <taxon>Actinomycetes</taxon>
        <taxon>Pseudonocardiales</taxon>
        <taxon>Pseudonocardiaceae</taxon>
        <taxon>Kibdelosporangium</taxon>
    </lineage>
</organism>
<evidence type="ECO:0000313" key="2">
    <source>
        <dbReference type="EMBL" id="RSM80941.1"/>
    </source>
</evidence>